<feature type="non-terminal residue" evidence="2">
    <location>
        <position position="1"/>
    </location>
</feature>
<comment type="caution">
    <text evidence="2">The sequence shown here is derived from an EMBL/GenBank/DDBJ whole genome shotgun (WGS) entry which is preliminary data.</text>
</comment>
<gene>
    <name evidence="2" type="ORF">LCGC14_2734270</name>
</gene>
<name>A0A0F9BF95_9ZZZZ</name>
<protein>
    <submittedName>
        <fullName evidence="2">Uncharacterized protein</fullName>
    </submittedName>
</protein>
<dbReference type="EMBL" id="LAZR01049582">
    <property type="protein sequence ID" value="KKK89324.1"/>
    <property type="molecule type" value="Genomic_DNA"/>
</dbReference>
<evidence type="ECO:0000256" key="1">
    <source>
        <dbReference type="SAM" id="MobiDB-lite"/>
    </source>
</evidence>
<feature type="region of interest" description="Disordered" evidence="1">
    <location>
        <begin position="138"/>
        <end position="160"/>
    </location>
</feature>
<dbReference type="AlphaFoldDB" id="A0A0F9BF95"/>
<proteinExistence type="predicted"/>
<sequence length="209" mass="22421">ATLLVFTVMMVLTPALAAPNENASDKAKSKAGFIPEHAVKISESVYSLGNAKDHTGKVVEGFLFIDNKKSPAKPDGTPGNGNKKTKPGETSTCYTLFAKGASWKTTEPYMIGPGIDGTLTATSLDAWDSEVAFEIFGPELENENPNGPDSKSPDNKNEVMFENLGPTSTIAYTITWGIFGGPPSQRQLVEWDVVFNSDYAFGNADIHLV</sequence>
<evidence type="ECO:0000313" key="2">
    <source>
        <dbReference type="EMBL" id="KKK89324.1"/>
    </source>
</evidence>
<organism evidence="2">
    <name type="scientific">marine sediment metagenome</name>
    <dbReference type="NCBI Taxonomy" id="412755"/>
    <lineage>
        <taxon>unclassified sequences</taxon>
        <taxon>metagenomes</taxon>
        <taxon>ecological metagenomes</taxon>
    </lineage>
</organism>
<reference evidence="2" key="1">
    <citation type="journal article" date="2015" name="Nature">
        <title>Complex archaea that bridge the gap between prokaryotes and eukaryotes.</title>
        <authorList>
            <person name="Spang A."/>
            <person name="Saw J.H."/>
            <person name="Jorgensen S.L."/>
            <person name="Zaremba-Niedzwiedzka K."/>
            <person name="Martijn J."/>
            <person name="Lind A.E."/>
            <person name="van Eijk R."/>
            <person name="Schleper C."/>
            <person name="Guy L."/>
            <person name="Ettema T.J."/>
        </authorList>
    </citation>
    <scope>NUCLEOTIDE SEQUENCE</scope>
</reference>
<feature type="region of interest" description="Disordered" evidence="1">
    <location>
        <begin position="69"/>
        <end position="89"/>
    </location>
</feature>
<accession>A0A0F9BF95</accession>